<organism evidence="2 3">
    <name type="scientific">Alkaliphilus metalliredigens (strain QYMF)</name>
    <dbReference type="NCBI Taxonomy" id="293826"/>
    <lineage>
        <taxon>Bacteria</taxon>
        <taxon>Bacillati</taxon>
        <taxon>Bacillota</taxon>
        <taxon>Clostridia</taxon>
        <taxon>Peptostreptococcales</taxon>
        <taxon>Natronincolaceae</taxon>
        <taxon>Alkaliphilus</taxon>
    </lineage>
</organism>
<feature type="transmembrane region" description="Helical" evidence="1">
    <location>
        <begin position="123"/>
        <end position="143"/>
    </location>
</feature>
<keyword evidence="1" id="KW-0812">Transmembrane</keyword>
<proteinExistence type="predicted"/>
<dbReference type="EMBL" id="CP000724">
    <property type="protein sequence ID" value="ABR48286.1"/>
    <property type="molecule type" value="Genomic_DNA"/>
</dbReference>
<evidence type="ECO:0000256" key="1">
    <source>
        <dbReference type="SAM" id="Phobius"/>
    </source>
</evidence>
<evidence type="ECO:0000313" key="3">
    <source>
        <dbReference type="Proteomes" id="UP000001572"/>
    </source>
</evidence>
<dbReference type="HOGENOM" id="CLU_138367_1_0_9"/>
<accession>A6TQ18</accession>
<dbReference type="Proteomes" id="UP000001572">
    <property type="component" value="Chromosome"/>
</dbReference>
<feature type="transmembrane region" description="Helical" evidence="1">
    <location>
        <begin position="85"/>
        <end position="103"/>
    </location>
</feature>
<keyword evidence="1" id="KW-0472">Membrane</keyword>
<reference evidence="3" key="1">
    <citation type="journal article" date="2016" name="Genome Announc.">
        <title>Complete genome sequence of Alkaliphilus metalliredigens strain QYMF, an alkaliphilic and metal-reducing bacterium isolated from borax-contaminated leachate ponds.</title>
        <authorList>
            <person name="Hwang C."/>
            <person name="Copeland A."/>
            <person name="Lucas S."/>
            <person name="Lapidus A."/>
            <person name="Barry K."/>
            <person name="Detter J.C."/>
            <person name="Glavina Del Rio T."/>
            <person name="Hammon N."/>
            <person name="Israni S."/>
            <person name="Dalin E."/>
            <person name="Tice H."/>
            <person name="Pitluck S."/>
            <person name="Chertkov O."/>
            <person name="Brettin T."/>
            <person name="Bruce D."/>
            <person name="Han C."/>
            <person name="Schmutz J."/>
            <person name="Larimer F."/>
            <person name="Land M.L."/>
            <person name="Hauser L."/>
            <person name="Kyrpides N."/>
            <person name="Mikhailova N."/>
            <person name="Ye Q."/>
            <person name="Zhou J."/>
            <person name="Richardson P."/>
            <person name="Fields M.W."/>
        </authorList>
    </citation>
    <scope>NUCLEOTIDE SEQUENCE [LARGE SCALE GENOMIC DNA]</scope>
    <source>
        <strain evidence="3">QYMF</strain>
    </source>
</reference>
<sequence length="155" mass="18107">MNTMNEKSWLKYLFIILSIIIMVYWGHHVFVSIRKNTMETFDYNIYLQNIIAMSFYGIIGLLLGLEHLIKEIKKEGKWVINIPKIVLMGVPALYFSLSIFIFYNNLFLNNIWSQPISILLTKGNSNFIIVFQVILGHTIITSFNKDNHNSESIEK</sequence>
<dbReference type="AlphaFoldDB" id="A6TQ18"/>
<gene>
    <name evidence="2" type="ordered locus">Amet_2127</name>
</gene>
<feature type="transmembrane region" description="Helical" evidence="1">
    <location>
        <begin position="12"/>
        <end position="33"/>
    </location>
</feature>
<dbReference type="STRING" id="293826.Amet_2127"/>
<protein>
    <submittedName>
        <fullName evidence="2">Uncharacterized protein</fullName>
    </submittedName>
</protein>
<dbReference type="KEGG" id="amt:Amet_2127"/>
<name>A6TQ18_ALKMQ</name>
<feature type="transmembrane region" description="Helical" evidence="1">
    <location>
        <begin position="45"/>
        <end position="65"/>
    </location>
</feature>
<keyword evidence="3" id="KW-1185">Reference proteome</keyword>
<dbReference type="eggNOG" id="ENOG5033EW6">
    <property type="taxonomic scope" value="Bacteria"/>
</dbReference>
<evidence type="ECO:0000313" key="2">
    <source>
        <dbReference type="EMBL" id="ABR48286.1"/>
    </source>
</evidence>
<keyword evidence="1" id="KW-1133">Transmembrane helix</keyword>